<name>A0ACC0CUZ4_9PEZI</name>
<accession>A0ACC0CUZ4</accession>
<gene>
    <name evidence="1" type="ORF">F4821DRAFT_262067</name>
</gene>
<comment type="caution">
    <text evidence="1">The sequence shown here is derived from an EMBL/GenBank/DDBJ whole genome shotgun (WGS) entry which is preliminary data.</text>
</comment>
<reference evidence="1 2" key="1">
    <citation type="journal article" date="2022" name="New Phytol.">
        <title>Ecological generalism drives hyperdiversity of secondary metabolite gene clusters in xylarialean endophytes.</title>
        <authorList>
            <person name="Franco M.E.E."/>
            <person name="Wisecaver J.H."/>
            <person name="Arnold A.E."/>
            <person name="Ju Y.M."/>
            <person name="Slot J.C."/>
            <person name="Ahrendt S."/>
            <person name="Moore L.P."/>
            <person name="Eastman K.E."/>
            <person name="Scott K."/>
            <person name="Konkel Z."/>
            <person name="Mondo S.J."/>
            <person name="Kuo A."/>
            <person name="Hayes R.D."/>
            <person name="Haridas S."/>
            <person name="Andreopoulos B."/>
            <person name="Riley R."/>
            <person name="LaButti K."/>
            <person name="Pangilinan J."/>
            <person name="Lipzen A."/>
            <person name="Amirebrahimi M."/>
            <person name="Yan J."/>
            <person name="Adam C."/>
            <person name="Keymanesh K."/>
            <person name="Ng V."/>
            <person name="Louie K."/>
            <person name="Northen T."/>
            <person name="Drula E."/>
            <person name="Henrissat B."/>
            <person name="Hsieh H.M."/>
            <person name="Youens-Clark K."/>
            <person name="Lutzoni F."/>
            <person name="Miadlikowska J."/>
            <person name="Eastwood D.C."/>
            <person name="Hamelin R.C."/>
            <person name="Grigoriev I.V."/>
            <person name="U'Ren J.M."/>
        </authorList>
    </citation>
    <scope>NUCLEOTIDE SEQUENCE [LARGE SCALE GENOMIC DNA]</scope>
    <source>
        <strain evidence="1 2">ER1909</strain>
    </source>
</reference>
<protein>
    <submittedName>
        <fullName evidence="1">Heterokaryon incompatibility protein-domain-containing protein</fullName>
    </submittedName>
</protein>
<evidence type="ECO:0000313" key="2">
    <source>
        <dbReference type="Proteomes" id="UP001497680"/>
    </source>
</evidence>
<evidence type="ECO:0000313" key="1">
    <source>
        <dbReference type="EMBL" id="KAI6084270.1"/>
    </source>
</evidence>
<keyword evidence="2" id="KW-1185">Reference proteome</keyword>
<dbReference type="Proteomes" id="UP001497680">
    <property type="component" value="Unassembled WGS sequence"/>
</dbReference>
<organism evidence="1 2">
    <name type="scientific">Hypoxylon rubiginosum</name>
    <dbReference type="NCBI Taxonomy" id="110542"/>
    <lineage>
        <taxon>Eukaryota</taxon>
        <taxon>Fungi</taxon>
        <taxon>Dikarya</taxon>
        <taxon>Ascomycota</taxon>
        <taxon>Pezizomycotina</taxon>
        <taxon>Sordariomycetes</taxon>
        <taxon>Xylariomycetidae</taxon>
        <taxon>Xylariales</taxon>
        <taxon>Hypoxylaceae</taxon>
        <taxon>Hypoxylon</taxon>
    </lineage>
</organism>
<sequence>MADIYRYVLPTDGRCIRVFTIRPGVEQDEIHIELQKDPVSLDNEEHVPYEALSYVWGSESDRAPVRFGASGQFSLSLTRNLAEALRFLRYPNRPRTMWADAICINQENGAEKSAQVSIMGDIFREATHVVAWLGLETDTTRRAVELFEEMGSQVEIVNWETGARRPSATARNEALCDSTSALPYTALDGQAIMGVLERPWFRRLWVRQEIQLARAASLLIGTFSIPWIYLQTGVFCIYYRASHFTPFDEVTRTATFDFATSVCKPSDIHLHLLRNSLRGTQCRDPRDRIYSVLSLLRDQPWLDITPDYGAPAAEVYRDIALKYISTVKRVALLESCQLTEPASALPGLCSWVPDWSVDQSSQPVFGPTSLGTMLFSDVTYQGDGVLRVAGVEHSSVLHCQEIDEEIVLAGLNSLHEFLSKISPSKDMENVPYVSGGSLLDAVSNTLYRPGFRHHSPPSLTHVPSYDGVKRHVGAFLATGPLGSGDAIPHIIQWVWRRLRGVRLFTTPDGYFGLASKWIRAKDQIVLFPGAQHPTVLRRWEDSSRFKVVGSCYLHGVMQGEPFLGPLPVGVRQVLGSEDEAGHLRYENSSTGEVTLEDPRFRMRGIDVAPYEDRWKRGEWAKVEASLLKEIDVKLVDFFLI</sequence>
<proteinExistence type="predicted"/>
<dbReference type="EMBL" id="MU394339">
    <property type="protein sequence ID" value="KAI6084270.1"/>
    <property type="molecule type" value="Genomic_DNA"/>
</dbReference>